<dbReference type="GO" id="GO:0000160">
    <property type="term" value="P:phosphorelay signal transduction system"/>
    <property type="evidence" value="ECO:0007669"/>
    <property type="project" value="InterPro"/>
</dbReference>
<feature type="domain" description="Response regulatory" evidence="7">
    <location>
        <begin position="16"/>
        <end position="132"/>
    </location>
</feature>
<dbReference type="PROSITE" id="PS50110">
    <property type="entry name" value="RESPONSE_REGULATORY"/>
    <property type="match status" value="1"/>
</dbReference>
<evidence type="ECO:0000256" key="2">
    <source>
        <dbReference type="ARBA" id="ARBA00023015"/>
    </source>
</evidence>
<reference evidence="8" key="1">
    <citation type="submission" date="2024-02" db="EMBL/GenBank/DDBJ databases">
        <title>Sediminibacterium planktonica sp. nov. and Sediminibacterium longus sp. nov., isolated from surface lake and river water.</title>
        <authorList>
            <person name="Watanabe K."/>
            <person name="Takemine S."/>
            <person name="Ishii Y."/>
            <person name="Ogata Y."/>
            <person name="Shindo C."/>
            <person name="Suda W."/>
        </authorList>
    </citation>
    <scope>NUCLEOTIDE SEQUENCE</scope>
    <source>
        <strain evidence="8">KACHI17</strain>
    </source>
</reference>
<feature type="modified residue" description="4-aspartylphosphate" evidence="5">
    <location>
        <position position="67"/>
    </location>
</feature>
<dbReference type="SMART" id="SM00421">
    <property type="entry name" value="HTH_LUXR"/>
    <property type="match status" value="1"/>
</dbReference>
<keyword evidence="2" id="KW-0805">Transcription regulation</keyword>
<proteinExistence type="predicted"/>
<evidence type="ECO:0000256" key="1">
    <source>
        <dbReference type="ARBA" id="ARBA00022553"/>
    </source>
</evidence>
<evidence type="ECO:0000313" key="8">
    <source>
        <dbReference type="EMBL" id="BFG70186.1"/>
    </source>
</evidence>
<dbReference type="AlphaFoldDB" id="A0AAT9GHY1"/>
<dbReference type="EMBL" id="AP029612">
    <property type="protein sequence ID" value="BFG70186.1"/>
    <property type="molecule type" value="Genomic_DNA"/>
</dbReference>
<gene>
    <name evidence="8" type="ORF">KACHI17_10670</name>
</gene>
<dbReference type="InterPro" id="IPR001789">
    <property type="entry name" value="Sig_transdc_resp-reg_receiver"/>
</dbReference>
<dbReference type="InterPro" id="IPR011006">
    <property type="entry name" value="CheY-like_superfamily"/>
</dbReference>
<dbReference type="PANTHER" id="PTHR43214:SF41">
    <property type="entry name" value="NITRATE_NITRITE RESPONSE REGULATOR PROTEIN NARP"/>
    <property type="match status" value="1"/>
</dbReference>
<dbReference type="Pfam" id="PF00072">
    <property type="entry name" value="Response_reg"/>
    <property type="match status" value="1"/>
</dbReference>
<name>A0AAT9GHY1_9BACT</name>
<dbReference type="CDD" id="cd06170">
    <property type="entry name" value="LuxR_C_like"/>
    <property type="match status" value="1"/>
</dbReference>
<keyword evidence="1 5" id="KW-0597">Phosphoprotein</keyword>
<evidence type="ECO:0000256" key="4">
    <source>
        <dbReference type="ARBA" id="ARBA00023163"/>
    </source>
</evidence>
<dbReference type="InterPro" id="IPR016032">
    <property type="entry name" value="Sig_transdc_resp-reg_C-effctor"/>
</dbReference>
<dbReference type="InterPro" id="IPR058245">
    <property type="entry name" value="NreC/VraR/RcsB-like_REC"/>
</dbReference>
<dbReference type="RefSeq" id="WP_353550473.1">
    <property type="nucleotide sequence ID" value="NZ_AP029612.1"/>
</dbReference>
<dbReference type="SUPFAM" id="SSF46894">
    <property type="entry name" value="C-terminal effector domain of the bipartite response regulators"/>
    <property type="match status" value="1"/>
</dbReference>
<sequence>MKSFSTTAVANMANIKIIIADDHDIFRHGLQDILETVSHYQVIASCRNGTSLIEAAKNHQPDVIISDLKMPGMNGIDAIRSIHLDQPEIRFLALTHFDDEFMIASALDAGVTGYVTKGVNKDELFQAIDAVHKNLTYYCKSTSHKLALMVRKGIYNPFSQKQKQIFSDTEKKMIALICDDKSSKEIAQQLSLSVRTVENYRSAIFRKMNVNSLAGMTVYAIKNGLYQYEQPL</sequence>
<dbReference type="SMART" id="SM00448">
    <property type="entry name" value="REC"/>
    <property type="match status" value="1"/>
</dbReference>
<evidence type="ECO:0000256" key="5">
    <source>
        <dbReference type="PROSITE-ProRule" id="PRU00169"/>
    </source>
</evidence>
<evidence type="ECO:0000256" key="3">
    <source>
        <dbReference type="ARBA" id="ARBA00023125"/>
    </source>
</evidence>
<dbReference type="Pfam" id="PF00196">
    <property type="entry name" value="GerE"/>
    <property type="match status" value="1"/>
</dbReference>
<dbReference type="InterPro" id="IPR039420">
    <property type="entry name" value="WalR-like"/>
</dbReference>
<feature type="domain" description="HTH luxR-type" evidence="6">
    <location>
        <begin position="159"/>
        <end position="224"/>
    </location>
</feature>
<dbReference type="PRINTS" id="PR00038">
    <property type="entry name" value="HTHLUXR"/>
</dbReference>
<accession>A0AAT9GHY1</accession>
<dbReference type="PROSITE" id="PS00622">
    <property type="entry name" value="HTH_LUXR_1"/>
    <property type="match status" value="1"/>
</dbReference>
<keyword evidence="3" id="KW-0238">DNA-binding</keyword>
<dbReference type="CDD" id="cd17535">
    <property type="entry name" value="REC_NarL-like"/>
    <property type="match status" value="1"/>
</dbReference>
<dbReference type="GO" id="GO:0003677">
    <property type="term" value="F:DNA binding"/>
    <property type="evidence" value="ECO:0007669"/>
    <property type="project" value="UniProtKB-KW"/>
</dbReference>
<dbReference type="SUPFAM" id="SSF52172">
    <property type="entry name" value="CheY-like"/>
    <property type="match status" value="1"/>
</dbReference>
<protein>
    <submittedName>
        <fullName evidence="8">Response regulator transcription factor</fullName>
    </submittedName>
</protein>
<dbReference type="GO" id="GO:0006355">
    <property type="term" value="P:regulation of DNA-templated transcription"/>
    <property type="evidence" value="ECO:0007669"/>
    <property type="project" value="InterPro"/>
</dbReference>
<evidence type="ECO:0000259" key="7">
    <source>
        <dbReference type="PROSITE" id="PS50110"/>
    </source>
</evidence>
<dbReference type="InterPro" id="IPR000792">
    <property type="entry name" value="Tscrpt_reg_LuxR_C"/>
</dbReference>
<dbReference type="Gene3D" id="3.40.50.2300">
    <property type="match status" value="1"/>
</dbReference>
<evidence type="ECO:0000259" key="6">
    <source>
        <dbReference type="PROSITE" id="PS50043"/>
    </source>
</evidence>
<organism evidence="8">
    <name type="scientific">Sediminibacterium sp. KACHI17</name>
    <dbReference type="NCBI Taxonomy" id="1751071"/>
    <lineage>
        <taxon>Bacteria</taxon>
        <taxon>Pseudomonadati</taxon>
        <taxon>Bacteroidota</taxon>
        <taxon>Chitinophagia</taxon>
        <taxon>Chitinophagales</taxon>
        <taxon>Chitinophagaceae</taxon>
        <taxon>Sediminibacterium</taxon>
    </lineage>
</organism>
<keyword evidence="4" id="KW-0804">Transcription</keyword>
<dbReference type="PROSITE" id="PS50043">
    <property type="entry name" value="HTH_LUXR_2"/>
    <property type="match status" value="1"/>
</dbReference>
<dbReference type="PANTHER" id="PTHR43214">
    <property type="entry name" value="TWO-COMPONENT RESPONSE REGULATOR"/>
    <property type="match status" value="1"/>
</dbReference>